<accession>A0A090ZG32</accession>
<evidence type="ECO:0000313" key="2">
    <source>
        <dbReference type="Proteomes" id="UP000029278"/>
    </source>
</evidence>
<reference evidence="1 2" key="1">
    <citation type="submission" date="2014-04" db="EMBL/GenBank/DDBJ databases">
        <authorList>
            <person name="Bishop-Lilly K.A."/>
            <person name="Broomall S.M."/>
            <person name="Chain P.S."/>
            <person name="Chertkov O."/>
            <person name="Coyne S.R."/>
            <person name="Daligault H.E."/>
            <person name="Davenport K.W."/>
            <person name="Erkkila T."/>
            <person name="Frey K.G."/>
            <person name="Gibbons H.S."/>
            <person name="Gu W."/>
            <person name="Jaissle J."/>
            <person name="Johnson S.L."/>
            <person name="Koroleva G.I."/>
            <person name="Ladner J.T."/>
            <person name="Lo C.-C."/>
            <person name="Minogue T.D."/>
            <person name="Munk C."/>
            <person name="Palacios G.F."/>
            <person name="Redden C.L."/>
            <person name="Rosenzweig C.N."/>
            <person name="Scholz M.B."/>
            <person name="Teshima H."/>
            <person name="Xu Y."/>
        </authorList>
    </citation>
    <scope>NUCLEOTIDE SEQUENCE [LARGE SCALE GENOMIC DNA]</scope>
    <source>
        <strain evidence="1 2">8244</strain>
    </source>
</reference>
<comment type="caution">
    <text evidence="1">The sequence shown here is derived from an EMBL/GenBank/DDBJ whole genome shotgun (WGS) entry which is preliminary data.</text>
</comment>
<dbReference type="EMBL" id="JMQA01000024">
    <property type="protein sequence ID" value="KFN09180.1"/>
    <property type="molecule type" value="Genomic_DNA"/>
</dbReference>
<dbReference type="STRING" id="44252.DJ90_2761"/>
<gene>
    <name evidence="1" type="ORF">DJ90_2761</name>
</gene>
<dbReference type="HOGENOM" id="CLU_1747818_0_0_9"/>
<dbReference type="Proteomes" id="UP000029278">
    <property type="component" value="Unassembled WGS sequence"/>
</dbReference>
<proteinExistence type="predicted"/>
<sequence>MGARIRDPDVRTSGVESFPLAYRLYAPLRKVVREAWESAEEYVCSFGTETSAGVPERVRRTPSAAPARSGRNDAAEVTAYLCGDSGDLLPPADRAPTESAPCGCSLIEVLERCSRCCNRIQAAVGSRSFHFSRCLAPSLPSALLHDQTV</sequence>
<organism evidence="1 2">
    <name type="scientific">Paenibacillus macerans</name>
    <name type="common">Bacillus macerans</name>
    <dbReference type="NCBI Taxonomy" id="44252"/>
    <lineage>
        <taxon>Bacteria</taxon>
        <taxon>Bacillati</taxon>
        <taxon>Bacillota</taxon>
        <taxon>Bacilli</taxon>
        <taxon>Bacillales</taxon>
        <taxon>Paenibacillaceae</taxon>
        <taxon>Paenibacillus</taxon>
    </lineage>
</organism>
<protein>
    <submittedName>
        <fullName evidence="1">Uncharacterized protein</fullName>
    </submittedName>
</protein>
<name>A0A090ZG32_PAEMA</name>
<dbReference type="AlphaFoldDB" id="A0A090ZG32"/>
<evidence type="ECO:0000313" key="1">
    <source>
        <dbReference type="EMBL" id="KFN09180.1"/>
    </source>
</evidence>
<keyword evidence="2" id="KW-1185">Reference proteome</keyword>